<feature type="coiled-coil region" evidence="1">
    <location>
        <begin position="30"/>
        <end position="57"/>
    </location>
</feature>
<name>A0A485M214_9ZZZZ</name>
<dbReference type="AlphaFoldDB" id="A0A485M214"/>
<evidence type="ECO:0000256" key="1">
    <source>
        <dbReference type="SAM" id="Coils"/>
    </source>
</evidence>
<keyword evidence="1" id="KW-0175">Coiled coil</keyword>
<sequence>MTQCSLAYTDPCSECAQYGNRSPSQAVRRLNDLEMMLQELKRMIADLNKKINNKNQPGIS</sequence>
<dbReference type="EMBL" id="CAADRN010000102">
    <property type="protein sequence ID" value="VFU12849.1"/>
    <property type="molecule type" value="Genomic_DNA"/>
</dbReference>
<gene>
    <name evidence="2" type="ORF">SCFA_1900005</name>
</gene>
<evidence type="ECO:0000313" key="2">
    <source>
        <dbReference type="EMBL" id="VFU12849.1"/>
    </source>
</evidence>
<organism evidence="2">
    <name type="scientific">anaerobic digester metagenome</name>
    <dbReference type="NCBI Taxonomy" id="1263854"/>
    <lineage>
        <taxon>unclassified sequences</taxon>
        <taxon>metagenomes</taxon>
        <taxon>ecological metagenomes</taxon>
    </lineage>
</organism>
<proteinExistence type="predicted"/>
<protein>
    <submittedName>
        <fullName evidence="2">Uncharacterized protein</fullName>
    </submittedName>
</protein>
<accession>A0A485M214</accession>
<reference evidence="2" key="1">
    <citation type="submission" date="2019-03" db="EMBL/GenBank/DDBJ databases">
        <authorList>
            <person name="Hao L."/>
        </authorList>
    </citation>
    <scope>NUCLEOTIDE SEQUENCE</scope>
</reference>